<protein>
    <submittedName>
        <fullName evidence="3">Glycoside hydrolase family 15 protein</fullName>
    </submittedName>
</protein>
<dbReference type="InterPro" id="IPR045582">
    <property type="entry name" value="Trehalase-like_N"/>
</dbReference>
<dbReference type="Gene3D" id="1.50.10.10">
    <property type="match status" value="1"/>
</dbReference>
<name>A0ABY5JDJ3_9GAMM</name>
<feature type="domain" description="GH15-like" evidence="1">
    <location>
        <begin position="225"/>
        <end position="587"/>
    </location>
</feature>
<sequence length="603" mass="68515">MADIQARQIPIEAHGIIGDMRSAALVADSGCVDFFCWPDFDSPSIFTALLDSPKAGVFQLAPDLPNARRQQLYLPDTNVLQTRWLDDQAVVECTDLMPINADVDDDPRLIRRIQVVSGSARIRMRCRVRHDYSRADTQARMNGADVVFHAPGQPSLRLSSSQTLTVDAHCGIAEFELREGEHAEFVLGALDDPLVAAGACEHCLQETLTYWRRWIKQSNYRGRWREMVHRSALALKLLTSRKHGGIIAAATYGLPEAAGGERNWDYRYTWIRDASFTVYAFMRLGFSEEAIGFMRWVRERVDGCTETPAKLRILYSLRGEHQLPESSLDHLAGHGGARPVRIGNEAHEQTQLDIFGELLDAVYLANKYGEAISHDGWRHVVDIVDQVCASWQQKDVGIWEIRGEEQHFLHSRLMCWVALDRAIRLAQKRSLPAPFARWNEQRQAIHDDIWSNFWDPDAGHFVQRIGCRNVDGSMLLMPLMRFVAATDPRWLATLEAIEQQLVRDGMVYRYRTDDGLKGEEGSFVACSFWYVECLARAGRTEQAHLEFEQLLRYANPLGLYAEELDRRGHHLGNTPQALSHLALISAANFLDHKLSGERTTWQP</sequence>
<dbReference type="InterPro" id="IPR012341">
    <property type="entry name" value="6hp_glycosidase-like_sf"/>
</dbReference>
<dbReference type="Pfam" id="PF00723">
    <property type="entry name" value="Glyco_hydro_15"/>
    <property type="match status" value="1"/>
</dbReference>
<dbReference type="GO" id="GO:0016787">
    <property type="term" value="F:hydrolase activity"/>
    <property type="evidence" value="ECO:0007669"/>
    <property type="project" value="UniProtKB-KW"/>
</dbReference>
<dbReference type="PANTHER" id="PTHR31616">
    <property type="entry name" value="TREHALASE"/>
    <property type="match status" value="1"/>
</dbReference>
<accession>A0ABY5JDJ3</accession>
<dbReference type="RefSeq" id="WP_070881803.1">
    <property type="nucleotide sequence ID" value="NZ_CP076114.1"/>
</dbReference>
<evidence type="ECO:0000313" key="4">
    <source>
        <dbReference type="Proteomes" id="UP000887421"/>
    </source>
</evidence>
<dbReference type="EMBL" id="CP076114">
    <property type="protein sequence ID" value="UUD65019.1"/>
    <property type="molecule type" value="Genomic_DNA"/>
</dbReference>
<dbReference type="PANTHER" id="PTHR31616:SF0">
    <property type="entry name" value="GLUCAN 1,4-ALPHA-GLUCOSIDASE"/>
    <property type="match status" value="1"/>
</dbReference>
<dbReference type="InterPro" id="IPR008928">
    <property type="entry name" value="6-hairpin_glycosidase_sf"/>
</dbReference>
<proteinExistence type="predicted"/>
<dbReference type="Pfam" id="PF19291">
    <property type="entry name" value="TREH_N"/>
    <property type="match status" value="1"/>
</dbReference>
<dbReference type="SUPFAM" id="SSF48208">
    <property type="entry name" value="Six-hairpin glycosidases"/>
    <property type="match status" value="1"/>
</dbReference>
<keyword evidence="4" id="KW-1185">Reference proteome</keyword>
<dbReference type="InterPro" id="IPR011613">
    <property type="entry name" value="GH15-like"/>
</dbReference>
<reference evidence="3" key="1">
    <citation type="submission" date="2021-05" db="EMBL/GenBank/DDBJ databases">
        <title>Complete genome sequence of Pseudomonas seleniipraecipitans strain D1-6.</title>
        <authorList>
            <person name="Lafi F."/>
            <person name="Eida A."/>
            <person name="Alam I."/>
            <person name="Hert H."/>
            <person name="Saad M."/>
        </authorList>
    </citation>
    <scope>NUCLEOTIDE SEQUENCE</scope>
    <source>
        <strain evidence="3">D1-6</strain>
    </source>
</reference>
<evidence type="ECO:0000259" key="2">
    <source>
        <dbReference type="Pfam" id="PF19291"/>
    </source>
</evidence>
<feature type="domain" description="Trehalase-like N-terminal" evidence="2">
    <location>
        <begin position="8"/>
        <end position="158"/>
    </location>
</feature>
<organism evidence="3 4">
    <name type="scientific">Phytopseudomonas seleniipraecipitans</name>
    <dbReference type="NCBI Taxonomy" id="640205"/>
    <lineage>
        <taxon>Bacteria</taxon>
        <taxon>Pseudomonadati</taxon>
        <taxon>Pseudomonadota</taxon>
        <taxon>Gammaproteobacteria</taxon>
        <taxon>Pseudomonadales</taxon>
        <taxon>Pseudomonadaceae</taxon>
        <taxon>Phytopseudomonas</taxon>
    </lineage>
</organism>
<keyword evidence="3" id="KW-0378">Hydrolase</keyword>
<dbReference type="Proteomes" id="UP000887421">
    <property type="component" value="Chromosome"/>
</dbReference>
<gene>
    <name evidence="3" type="ORF">D16iCDA_04880</name>
</gene>
<evidence type="ECO:0000259" key="1">
    <source>
        <dbReference type="Pfam" id="PF00723"/>
    </source>
</evidence>
<evidence type="ECO:0000313" key="3">
    <source>
        <dbReference type="EMBL" id="UUD65019.1"/>
    </source>
</evidence>